<sequence length="124" mass="13693">MPSAIVIITKVNPRLCRGTSIIEQTAQVFRLQPIENIRKRLKTEAKPLYVVSTSLVEAGVDLDFPVVYRALAGLDSIAQAAGRCNREGRLPNYGKTVIFLPEKQPSYVQAPASLALEYLLKPVK</sequence>
<dbReference type="GO" id="GO:0051607">
    <property type="term" value="P:defense response to virus"/>
    <property type="evidence" value="ECO:0007669"/>
    <property type="project" value="UniProtKB-KW"/>
</dbReference>
<evidence type="ECO:0000256" key="3">
    <source>
        <dbReference type="ARBA" id="ARBA00022806"/>
    </source>
</evidence>
<evidence type="ECO:0000256" key="1">
    <source>
        <dbReference type="ARBA" id="ARBA00022741"/>
    </source>
</evidence>
<proteinExistence type="predicted"/>
<dbReference type="InterPro" id="IPR054712">
    <property type="entry name" value="Cas3-like_dom"/>
</dbReference>
<evidence type="ECO:0000313" key="8">
    <source>
        <dbReference type="Proteomes" id="UP000422108"/>
    </source>
</evidence>
<dbReference type="SUPFAM" id="SSF52540">
    <property type="entry name" value="P-loop containing nucleoside triphosphate hydrolases"/>
    <property type="match status" value="1"/>
</dbReference>
<reference evidence="7 8" key="1">
    <citation type="submission" date="2019-11" db="EMBL/GenBank/DDBJ databases">
        <title>Comparative genomics of hydrocarbon-degrading Desulfosarcina strains.</title>
        <authorList>
            <person name="Watanabe M."/>
            <person name="Kojima H."/>
            <person name="Fukui M."/>
        </authorList>
    </citation>
    <scope>NUCLEOTIDE SEQUENCE [LARGE SCALE GENOMIC DNA]</scope>
    <source>
        <strain evidence="8">oXyS1</strain>
    </source>
</reference>
<evidence type="ECO:0000259" key="6">
    <source>
        <dbReference type="Pfam" id="PF22590"/>
    </source>
</evidence>
<evidence type="ECO:0000256" key="4">
    <source>
        <dbReference type="ARBA" id="ARBA00022840"/>
    </source>
</evidence>
<dbReference type="GO" id="GO:0016787">
    <property type="term" value="F:hydrolase activity"/>
    <property type="evidence" value="ECO:0007669"/>
    <property type="project" value="UniProtKB-KW"/>
</dbReference>
<organism evidence="7 8">
    <name type="scientific">Desulfosarcina ovata subsp. ovata</name>
    <dbReference type="NCBI Taxonomy" id="2752305"/>
    <lineage>
        <taxon>Bacteria</taxon>
        <taxon>Pseudomonadati</taxon>
        <taxon>Thermodesulfobacteriota</taxon>
        <taxon>Desulfobacteria</taxon>
        <taxon>Desulfobacterales</taxon>
        <taxon>Desulfosarcinaceae</taxon>
        <taxon>Desulfosarcina</taxon>
    </lineage>
</organism>
<keyword evidence="1" id="KW-0547">Nucleotide-binding</keyword>
<evidence type="ECO:0000256" key="2">
    <source>
        <dbReference type="ARBA" id="ARBA00022801"/>
    </source>
</evidence>
<dbReference type="Pfam" id="PF22590">
    <property type="entry name" value="Cas3-like_C_2"/>
    <property type="match status" value="1"/>
</dbReference>
<dbReference type="AlphaFoldDB" id="A0A5K8A3X1"/>
<dbReference type="Proteomes" id="UP000422108">
    <property type="component" value="Chromosome"/>
</dbReference>
<dbReference type="EMBL" id="AP021879">
    <property type="protein sequence ID" value="BBO87126.1"/>
    <property type="molecule type" value="Genomic_DNA"/>
</dbReference>
<keyword evidence="3" id="KW-0347">Helicase</keyword>
<feature type="domain" description="CRISPR-associated nuclease/helicase Cas3" evidence="6">
    <location>
        <begin position="35"/>
        <end position="88"/>
    </location>
</feature>
<dbReference type="InterPro" id="IPR027417">
    <property type="entry name" value="P-loop_NTPase"/>
</dbReference>
<dbReference type="GO" id="GO:0004386">
    <property type="term" value="F:helicase activity"/>
    <property type="evidence" value="ECO:0007669"/>
    <property type="project" value="UniProtKB-KW"/>
</dbReference>
<keyword evidence="8" id="KW-1185">Reference proteome</keyword>
<protein>
    <recommendedName>
        <fullName evidence="6">CRISPR-associated nuclease/helicase Cas3 domain-containing protein</fullName>
    </recommendedName>
</protein>
<evidence type="ECO:0000313" key="7">
    <source>
        <dbReference type="EMBL" id="BBO87126.1"/>
    </source>
</evidence>
<keyword evidence="5" id="KW-0051">Antiviral defense</keyword>
<name>A0A5K8A3X1_9BACT</name>
<dbReference type="GO" id="GO:0005524">
    <property type="term" value="F:ATP binding"/>
    <property type="evidence" value="ECO:0007669"/>
    <property type="project" value="UniProtKB-KW"/>
</dbReference>
<keyword evidence="2" id="KW-0378">Hydrolase</keyword>
<evidence type="ECO:0000256" key="5">
    <source>
        <dbReference type="ARBA" id="ARBA00023118"/>
    </source>
</evidence>
<accession>A0A5K8A3X1</accession>
<dbReference type="RefSeq" id="WP_231716906.1">
    <property type="nucleotide sequence ID" value="NZ_AP021879.1"/>
</dbReference>
<keyword evidence="4" id="KW-0067">ATP-binding</keyword>
<gene>
    <name evidence="7" type="ORF">DSCOOX_03060</name>
</gene>